<feature type="transmembrane region" description="Helical" evidence="14">
    <location>
        <begin position="338"/>
        <end position="357"/>
    </location>
</feature>
<keyword evidence="8 14" id="KW-1133">Transmembrane helix</keyword>
<dbReference type="OrthoDB" id="276498at2759"/>
<dbReference type="SMART" id="SM00434">
    <property type="entry name" value="TOP4c"/>
    <property type="match status" value="1"/>
</dbReference>
<evidence type="ECO:0000256" key="13">
    <source>
        <dbReference type="PROSITE-ProRule" id="PRU01384"/>
    </source>
</evidence>
<feature type="non-terminal residue" evidence="16">
    <location>
        <position position="533"/>
    </location>
</feature>
<evidence type="ECO:0000256" key="2">
    <source>
        <dbReference type="ARBA" id="ARBA00001946"/>
    </source>
</evidence>
<gene>
    <name evidence="16" type="ORF">PGLA1383_LOCUS52615</name>
</gene>
<evidence type="ECO:0000256" key="10">
    <source>
        <dbReference type="ARBA" id="ARBA00023125"/>
    </source>
</evidence>
<feature type="active site" description="O-(5'-phospho-DNA)-tyrosine intermediate" evidence="13">
    <location>
        <position position="88"/>
    </location>
</feature>
<keyword evidence="7" id="KW-0067">ATP-binding</keyword>
<evidence type="ECO:0000256" key="6">
    <source>
        <dbReference type="ARBA" id="ARBA00022741"/>
    </source>
</evidence>
<keyword evidence="9 13" id="KW-0799">Topoisomerase</keyword>
<keyword evidence="6" id="KW-0547">Nucleotide-binding</keyword>
<dbReference type="InterPro" id="IPR013758">
    <property type="entry name" value="Topo_IIA_A/C_ab"/>
</dbReference>
<dbReference type="GO" id="GO:0000712">
    <property type="term" value="P:resolution of meiotic recombination intermediates"/>
    <property type="evidence" value="ECO:0007669"/>
    <property type="project" value="TreeGrafter"/>
</dbReference>
<evidence type="ECO:0000256" key="14">
    <source>
        <dbReference type="SAM" id="Phobius"/>
    </source>
</evidence>
<reference evidence="16" key="1">
    <citation type="submission" date="2021-02" db="EMBL/GenBank/DDBJ databases">
        <authorList>
            <person name="Dougan E. K."/>
            <person name="Rhodes N."/>
            <person name="Thang M."/>
            <person name="Chan C."/>
        </authorList>
    </citation>
    <scope>NUCLEOTIDE SEQUENCE</scope>
</reference>
<sequence>VVDGFKPGQRKILYCAFKRNLKSDIKVAQFAGYIAEHSAYHHGEVSLQGTIVGMAQTFVGANNINLLTPSGQFGTRLQGGKDSASARYIYTKLEKIARIVFHPDDDPLLEQQTEEGQVIEPVWYMPVIPMALVNGADGIGTGWSTSLPNYNPRFTSNKQTTNPGRLGRVSACLGCSLALCLAVRRPAGSPAVRGTAFCAAGPSRSRAKFWAPRDHRRPPQRLAAAPEGLEAALFSISSQANEAVQSALAASGDGSSPYGSLVLLPLLFAAGVASSLNPCNAAQLPAAAASVAALSQDRAGAFAQALAYAAGSASVLVGLGLALSLAGERLPSGAESPLLWLFPLVAIVMGLTLLGVLPLSVPRFSFGGQDAASAAPRELQGFLLGATSAASSSPCATPVLVTVTSYLAAHQQSGPFSAVLLLAYALGYSTPLAVISLSASSLPWLQAGSRWGPLVSGAAILAVGSFQLLGAVREAFGAGGSDLLIEASAAVAVLLAARLAQNERRQQQQKASAAVAVLLAVLLRSEAAEPAVV</sequence>
<dbReference type="Pfam" id="PF02683">
    <property type="entry name" value="DsbD_TM"/>
    <property type="match status" value="1"/>
</dbReference>
<evidence type="ECO:0000313" key="16">
    <source>
        <dbReference type="EMBL" id="CAE8637230.1"/>
    </source>
</evidence>
<protein>
    <recommendedName>
        <fullName evidence="4">DNA topoisomerase (ATP-hydrolyzing)</fullName>
        <ecNumber evidence="4">5.6.2.2</ecNumber>
    </recommendedName>
</protein>
<evidence type="ECO:0000256" key="8">
    <source>
        <dbReference type="ARBA" id="ARBA00022989"/>
    </source>
</evidence>
<proteinExistence type="predicted"/>
<dbReference type="GO" id="GO:0003677">
    <property type="term" value="F:DNA binding"/>
    <property type="evidence" value="ECO:0007669"/>
    <property type="project" value="UniProtKB-UniRule"/>
</dbReference>
<comment type="caution">
    <text evidence="16">The sequence shown here is derived from an EMBL/GenBank/DDBJ whole genome shotgun (WGS) entry which is preliminary data.</text>
</comment>
<dbReference type="PANTHER" id="PTHR10169:SF38">
    <property type="entry name" value="DNA TOPOISOMERASE 2"/>
    <property type="match status" value="1"/>
</dbReference>
<dbReference type="AlphaFoldDB" id="A0A813HHR0"/>
<feature type="transmembrane region" description="Helical" evidence="14">
    <location>
        <begin position="416"/>
        <end position="439"/>
    </location>
</feature>
<dbReference type="GO" id="GO:0005524">
    <property type="term" value="F:ATP binding"/>
    <property type="evidence" value="ECO:0007669"/>
    <property type="project" value="UniProtKB-KW"/>
</dbReference>
<dbReference type="InterPro" id="IPR050634">
    <property type="entry name" value="DNA_Topoisomerase_II"/>
</dbReference>
<evidence type="ECO:0000256" key="12">
    <source>
        <dbReference type="ARBA" id="ARBA00023235"/>
    </source>
</evidence>
<dbReference type="GO" id="GO:0005634">
    <property type="term" value="C:nucleus"/>
    <property type="evidence" value="ECO:0007669"/>
    <property type="project" value="TreeGrafter"/>
</dbReference>
<dbReference type="GO" id="GO:0016020">
    <property type="term" value="C:membrane"/>
    <property type="evidence" value="ECO:0007669"/>
    <property type="project" value="UniProtKB-SubCell"/>
</dbReference>
<dbReference type="FunFam" id="3.90.199.10:FF:000002">
    <property type="entry name" value="DNA topoisomerase 2"/>
    <property type="match status" value="1"/>
</dbReference>
<evidence type="ECO:0000259" key="15">
    <source>
        <dbReference type="PROSITE" id="PS52040"/>
    </source>
</evidence>
<dbReference type="GO" id="GO:0017004">
    <property type="term" value="P:cytochrome complex assembly"/>
    <property type="evidence" value="ECO:0007669"/>
    <property type="project" value="InterPro"/>
</dbReference>
<dbReference type="EMBL" id="CAJNNV010031656">
    <property type="protein sequence ID" value="CAE8637230.1"/>
    <property type="molecule type" value="Genomic_DNA"/>
</dbReference>
<organism evidence="16 17">
    <name type="scientific">Polarella glacialis</name>
    <name type="common">Dinoflagellate</name>
    <dbReference type="NCBI Taxonomy" id="89957"/>
    <lineage>
        <taxon>Eukaryota</taxon>
        <taxon>Sar</taxon>
        <taxon>Alveolata</taxon>
        <taxon>Dinophyceae</taxon>
        <taxon>Suessiales</taxon>
        <taxon>Suessiaceae</taxon>
        <taxon>Polarella</taxon>
    </lineage>
</organism>
<dbReference type="EC" id="5.6.2.2" evidence="4"/>
<comment type="subcellular location">
    <subcellularLocation>
        <location evidence="3">Membrane</location>
        <topology evidence="3">Multi-pass membrane protein</topology>
    </subcellularLocation>
</comment>
<keyword evidence="17" id="KW-1185">Reference proteome</keyword>
<dbReference type="InterPro" id="IPR013760">
    <property type="entry name" value="Topo_IIA-like_dom_sf"/>
</dbReference>
<keyword evidence="12 13" id="KW-0413">Isomerase</keyword>
<evidence type="ECO:0000256" key="7">
    <source>
        <dbReference type="ARBA" id="ARBA00022840"/>
    </source>
</evidence>
<evidence type="ECO:0000313" key="17">
    <source>
        <dbReference type="Proteomes" id="UP000654075"/>
    </source>
</evidence>
<feature type="transmembrane region" description="Helical" evidence="14">
    <location>
        <begin position="483"/>
        <end position="500"/>
    </location>
</feature>
<dbReference type="PRINTS" id="PR01158">
    <property type="entry name" value="TOPISMRASEII"/>
</dbReference>
<evidence type="ECO:0000256" key="1">
    <source>
        <dbReference type="ARBA" id="ARBA00000185"/>
    </source>
</evidence>
<evidence type="ECO:0000256" key="3">
    <source>
        <dbReference type="ARBA" id="ARBA00004141"/>
    </source>
</evidence>
<dbReference type="InterPro" id="IPR001154">
    <property type="entry name" value="TopoII_euk"/>
</dbReference>
<dbReference type="InterPro" id="IPR002205">
    <property type="entry name" value="Topo_IIA_dom_A"/>
</dbReference>
<keyword evidence="5 14" id="KW-0812">Transmembrane</keyword>
<dbReference type="GO" id="GO:0000819">
    <property type="term" value="P:sister chromatid segregation"/>
    <property type="evidence" value="ECO:0007669"/>
    <property type="project" value="TreeGrafter"/>
</dbReference>
<feature type="transmembrane region" description="Helical" evidence="14">
    <location>
        <begin position="305"/>
        <end position="326"/>
    </location>
</feature>
<evidence type="ECO:0000256" key="11">
    <source>
        <dbReference type="ARBA" id="ARBA00023136"/>
    </source>
</evidence>
<dbReference type="SUPFAM" id="SSF56719">
    <property type="entry name" value="Type II DNA topoisomerase"/>
    <property type="match status" value="1"/>
</dbReference>
<accession>A0A813HHR0</accession>
<dbReference type="PROSITE" id="PS52040">
    <property type="entry name" value="TOPO_IIA"/>
    <property type="match status" value="1"/>
</dbReference>
<keyword evidence="11 14" id="KW-0472">Membrane</keyword>
<feature type="domain" description="Topo IIA-type catalytic" evidence="15">
    <location>
        <begin position="1"/>
        <end position="153"/>
    </location>
</feature>
<dbReference type="GO" id="GO:0006265">
    <property type="term" value="P:DNA topological change"/>
    <property type="evidence" value="ECO:0007669"/>
    <property type="project" value="UniProtKB-UniRule"/>
</dbReference>
<dbReference type="Proteomes" id="UP000654075">
    <property type="component" value="Unassembled WGS sequence"/>
</dbReference>
<dbReference type="PANTHER" id="PTHR10169">
    <property type="entry name" value="DNA TOPOISOMERASE/GYRASE"/>
    <property type="match status" value="1"/>
</dbReference>
<dbReference type="Pfam" id="PF00521">
    <property type="entry name" value="DNA_topoisoIV"/>
    <property type="match status" value="1"/>
</dbReference>
<evidence type="ECO:0000256" key="5">
    <source>
        <dbReference type="ARBA" id="ARBA00022692"/>
    </source>
</evidence>
<dbReference type="GO" id="GO:0003918">
    <property type="term" value="F:DNA topoisomerase type II (double strand cut, ATP-hydrolyzing) activity"/>
    <property type="evidence" value="ECO:0007669"/>
    <property type="project" value="UniProtKB-EC"/>
</dbReference>
<dbReference type="Gene3D" id="3.90.199.10">
    <property type="entry name" value="Topoisomerase II, domain 5"/>
    <property type="match status" value="1"/>
</dbReference>
<evidence type="ECO:0000256" key="4">
    <source>
        <dbReference type="ARBA" id="ARBA00012895"/>
    </source>
</evidence>
<evidence type="ECO:0000256" key="9">
    <source>
        <dbReference type="ARBA" id="ARBA00023029"/>
    </source>
</evidence>
<comment type="catalytic activity">
    <reaction evidence="1 13">
        <text>ATP-dependent breakage, passage and rejoining of double-stranded DNA.</text>
        <dbReference type="EC" id="5.6.2.2"/>
    </reaction>
</comment>
<feature type="non-terminal residue" evidence="16">
    <location>
        <position position="1"/>
    </location>
</feature>
<comment type="cofactor">
    <cofactor evidence="2">
        <name>Mg(2+)</name>
        <dbReference type="ChEBI" id="CHEBI:18420"/>
    </cofactor>
</comment>
<keyword evidence="10 13" id="KW-0238">DNA-binding</keyword>
<name>A0A813HHR0_POLGL</name>
<dbReference type="InterPro" id="IPR003834">
    <property type="entry name" value="Cyt_c_assmbl_TM_dom"/>
</dbReference>
<feature type="transmembrane region" description="Helical" evidence="14">
    <location>
        <begin position="451"/>
        <end position="471"/>
    </location>
</feature>